<organism evidence="6 7">
    <name type="scientific">Marinobacter segnicrescens</name>
    <dbReference type="NCBI Taxonomy" id="430453"/>
    <lineage>
        <taxon>Bacteria</taxon>
        <taxon>Pseudomonadati</taxon>
        <taxon>Pseudomonadota</taxon>
        <taxon>Gammaproteobacteria</taxon>
        <taxon>Pseudomonadales</taxon>
        <taxon>Marinobacteraceae</taxon>
        <taxon>Marinobacter</taxon>
    </lineage>
</organism>
<dbReference type="AlphaFoldDB" id="A0A1I0CWL7"/>
<name>A0A1I0CWL7_9GAMM</name>
<dbReference type="RefSeq" id="WP_091850243.1">
    <property type="nucleotide sequence ID" value="NZ_FOHZ01000006.1"/>
</dbReference>
<dbReference type="GO" id="GO:0000976">
    <property type="term" value="F:transcription cis-regulatory region binding"/>
    <property type="evidence" value="ECO:0007669"/>
    <property type="project" value="TreeGrafter"/>
</dbReference>
<dbReference type="PANTHER" id="PTHR30055">
    <property type="entry name" value="HTH-TYPE TRANSCRIPTIONAL REGULATOR RUTR"/>
    <property type="match status" value="1"/>
</dbReference>
<keyword evidence="7" id="KW-1185">Reference proteome</keyword>
<evidence type="ECO:0000313" key="6">
    <source>
        <dbReference type="EMBL" id="SET23965.1"/>
    </source>
</evidence>
<dbReference type="SUPFAM" id="SSF46689">
    <property type="entry name" value="Homeodomain-like"/>
    <property type="match status" value="1"/>
</dbReference>
<evidence type="ECO:0000256" key="2">
    <source>
        <dbReference type="ARBA" id="ARBA00023125"/>
    </source>
</evidence>
<dbReference type="InterPro" id="IPR001647">
    <property type="entry name" value="HTH_TetR"/>
</dbReference>
<dbReference type="EMBL" id="FOHZ01000006">
    <property type="protein sequence ID" value="SET23965.1"/>
    <property type="molecule type" value="Genomic_DNA"/>
</dbReference>
<dbReference type="PANTHER" id="PTHR30055:SF234">
    <property type="entry name" value="HTH-TYPE TRANSCRIPTIONAL REGULATOR BETI"/>
    <property type="match status" value="1"/>
</dbReference>
<reference evidence="7" key="1">
    <citation type="submission" date="2016-10" db="EMBL/GenBank/DDBJ databases">
        <authorList>
            <person name="Varghese N."/>
            <person name="Submissions S."/>
        </authorList>
    </citation>
    <scope>NUCLEOTIDE SEQUENCE [LARGE SCALE GENOMIC DNA]</scope>
    <source>
        <strain evidence="7">CGMCC 1.6489</strain>
    </source>
</reference>
<evidence type="ECO:0000256" key="3">
    <source>
        <dbReference type="ARBA" id="ARBA00023163"/>
    </source>
</evidence>
<accession>A0A1I0CWL7</accession>
<protein>
    <submittedName>
        <fullName evidence="6">Transcriptional regulator, TetR family</fullName>
    </submittedName>
</protein>
<dbReference type="Gene3D" id="1.10.357.10">
    <property type="entry name" value="Tetracycline Repressor, domain 2"/>
    <property type="match status" value="1"/>
</dbReference>
<dbReference type="Proteomes" id="UP000198762">
    <property type="component" value="Unassembled WGS sequence"/>
</dbReference>
<dbReference type="InterPro" id="IPR050109">
    <property type="entry name" value="HTH-type_TetR-like_transc_reg"/>
</dbReference>
<dbReference type="Pfam" id="PF00440">
    <property type="entry name" value="TetR_N"/>
    <property type="match status" value="1"/>
</dbReference>
<proteinExistence type="predicted"/>
<keyword evidence="2 4" id="KW-0238">DNA-binding</keyword>
<feature type="DNA-binding region" description="H-T-H motif" evidence="4">
    <location>
        <begin position="47"/>
        <end position="66"/>
    </location>
</feature>
<dbReference type="InterPro" id="IPR009057">
    <property type="entry name" value="Homeodomain-like_sf"/>
</dbReference>
<evidence type="ECO:0000259" key="5">
    <source>
        <dbReference type="PROSITE" id="PS50977"/>
    </source>
</evidence>
<evidence type="ECO:0000313" key="7">
    <source>
        <dbReference type="Proteomes" id="UP000198762"/>
    </source>
</evidence>
<feature type="domain" description="HTH tetR-type" evidence="5">
    <location>
        <begin position="24"/>
        <end position="84"/>
    </location>
</feature>
<dbReference type="GO" id="GO:0003700">
    <property type="term" value="F:DNA-binding transcription factor activity"/>
    <property type="evidence" value="ECO:0007669"/>
    <property type="project" value="TreeGrafter"/>
</dbReference>
<keyword evidence="3" id="KW-0804">Transcription</keyword>
<evidence type="ECO:0000256" key="1">
    <source>
        <dbReference type="ARBA" id="ARBA00023015"/>
    </source>
</evidence>
<sequence>MSRPSSTENPRTRPLKRPRQARARFTVQAIYDAYVRIWQQEGWEQLTTRKVALETGIAIGTLYDYFPNKEALHSGYVRHCIEQMIRRIDEQIVAPADLDWQQRIQLLVQHLAGLAGDKSTWFSPEMMQLEPKVADTRLQQRAYNELLAVWHRVVDACPDLSPRPSDATLEALHLSVWGGRRYALQVELDDESRQAWAAEMERLCTMALLHDPG</sequence>
<dbReference type="OrthoDB" id="9816320at2"/>
<dbReference type="STRING" id="430453.SAMN04487962_10619"/>
<dbReference type="PROSITE" id="PS50977">
    <property type="entry name" value="HTH_TETR_2"/>
    <property type="match status" value="1"/>
</dbReference>
<gene>
    <name evidence="6" type="ORF">SAMN04487962_10619</name>
</gene>
<evidence type="ECO:0000256" key="4">
    <source>
        <dbReference type="PROSITE-ProRule" id="PRU00335"/>
    </source>
</evidence>
<keyword evidence="1" id="KW-0805">Transcription regulation</keyword>